<dbReference type="FunFam" id="3.30.70.270:FF:000001">
    <property type="entry name" value="Diguanylate cyclase domain protein"/>
    <property type="match status" value="1"/>
</dbReference>
<dbReference type="CDD" id="cd01949">
    <property type="entry name" value="GGDEF"/>
    <property type="match status" value="1"/>
</dbReference>
<dbReference type="PROSITE" id="PS50887">
    <property type="entry name" value="GGDEF"/>
    <property type="match status" value="1"/>
</dbReference>
<name>A0A7U8C2S8_NEPCE</name>
<dbReference type="Proteomes" id="UP000002171">
    <property type="component" value="Unassembled WGS sequence"/>
</dbReference>
<dbReference type="SMART" id="SM00267">
    <property type="entry name" value="GGDEF"/>
    <property type="match status" value="1"/>
</dbReference>
<comment type="caution">
    <text evidence="8">The sequence shown here is derived from an EMBL/GenBank/DDBJ whole genome shotgun (WGS) entry which is preliminary data.</text>
</comment>
<organism evidence="8 9">
    <name type="scientific">Neptuniibacter caesariensis</name>
    <dbReference type="NCBI Taxonomy" id="207954"/>
    <lineage>
        <taxon>Bacteria</taxon>
        <taxon>Pseudomonadati</taxon>
        <taxon>Pseudomonadota</taxon>
        <taxon>Gammaproteobacteria</taxon>
        <taxon>Oceanospirillales</taxon>
        <taxon>Oceanospirillaceae</taxon>
        <taxon>Neptuniibacter</taxon>
    </lineage>
</organism>
<dbReference type="InterPro" id="IPR035965">
    <property type="entry name" value="PAS-like_dom_sf"/>
</dbReference>
<dbReference type="PANTHER" id="PTHR46663:SF2">
    <property type="entry name" value="GGDEF DOMAIN-CONTAINING PROTEIN"/>
    <property type="match status" value="1"/>
</dbReference>
<evidence type="ECO:0000256" key="2">
    <source>
        <dbReference type="ARBA" id="ARBA00004141"/>
    </source>
</evidence>
<feature type="transmembrane region" description="Helical" evidence="6">
    <location>
        <begin position="21"/>
        <end position="42"/>
    </location>
</feature>
<dbReference type="InterPro" id="IPR029095">
    <property type="entry name" value="NarX-like_N"/>
</dbReference>
<keyword evidence="3 6" id="KW-0812">Transmembrane</keyword>
<accession>A0A7U8C2S8</accession>
<sequence>METVAATNSAASRRQRIKLTLTVAICAFLVLDCTILGLNFYITRLVEQDALAINISGRQRMLSQRMAKSLLHIAVDQSYSEQGSLELNAVYPLFIATLSAIKEGGEVTDGEGNLKPFSAIHDAKVRQYIIETEAVMKLVSPVIENYLNRPNPDSLSEAIDKLNQHNLTLLSLMNKLTYRIEQLSQEKTSSLRWIQSLAFALALLNFLLIVRLFHQRSIRAEFQVKNFLNLVDGAATSLIVLNHKRRIILANKMSRDFFGYSERRFRSISESELFSKTGADLCAVTRSGEMISVEVKERQYDLDDRVYTILTINDISHFTKAQSILAHQANHDPLTGLVNRRAVHDRLELELLRAKRFSTMLGVLFIDLDRFKPVNDSLGHAVGDEVLGLCAQRLKGVVRSSDTVARYGGDEFVVLLPDIDKDSMALVVKQMVEAISESYHVGGDQIDLGCSIGQALYPEDGNNAISLLEVSDKRMYEYKRSLVGK</sequence>
<keyword evidence="9" id="KW-1185">Reference proteome</keyword>
<evidence type="ECO:0000313" key="9">
    <source>
        <dbReference type="Proteomes" id="UP000002171"/>
    </source>
</evidence>
<comment type="subcellular location">
    <subcellularLocation>
        <location evidence="2">Membrane</location>
        <topology evidence="2">Multi-pass membrane protein</topology>
    </subcellularLocation>
</comment>
<dbReference type="NCBIfam" id="TIGR00254">
    <property type="entry name" value="GGDEF"/>
    <property type="match status" value="1"/>
</dbReference>
<dbReference type="SUPFAM" id="SSF55073">
    <property type="entry name" value="Nucleotide cyclase"/>
    <property type="match status" value="1"/>
</dbReference>
<gene>
    <name evidence="8" type="ORF">MED92_12476</name>
</gene>
<comment type="cofactor">
    <cofactor evidence="1">
        <name>Mg(2+)</name>
        <dbReference type="ChEBI" id="CHEBI:18420"/>
    </cofactor>
</comment>
<dbReference type="GO" id="GO:0016020">
    <property type="term" value="C:membrane"/>
    <property type="evidence" value="ECO:0007669"/>
    <property type="project" value="UniProtKB-SubCell"/>
</dbReference>
<evidence type="ECO:0000256" key="4">
    <source>
        <dbReference type="ARBA" id="ARBA00022989"/>
    </source>
</evidence>
<evidence type="ECO:0000256" key="5">
    <source>
        <dbReference type="ARBA" id="ARBA00023136"/>
    </source>
</evidence>
<dbReference type="InterPro" id="IPR029787">
    <property type="entry name" value="Nucleotide_cyclase"/>
</dbReference>
<evidence type="ECO:0000256" key="6">
    <source>
        <dbReference type="SAM" id="Phobius"/>
    </source>
</evidence>
<dbReference type="PANTHER" id="PTHR46663">
    <property type="entry name" value="DIGUANYLATE CYCLASE DGCT-RELATED"/>
    <property type="match status" value="1"/>
</dbReference>
<dbReference type="Gene3D" id="3.30.70.270">
    <property type="match status" value="1"/>
</dbReference>
<feature type="domain" description="GGDEF" evidence="7">
    <location>
        <begin position="359"/>
        <end position="485"/>
    </location>
</feature>
<protein>
    <submittedName>
        <fullName evidence="8">GGDEF protein</fullName>
    </submittedName>
</protein>
<keyword evidence="5 6" id="KW-0472">Membrane</keyword>
<dbReference type="InterPro" id="IPR043128">
    <property type="entry name" value="Rev_trsase/Diguanyl_cyclase"/>
</dbReference>
<dbReference type="InterPro" id="IPR000160">
    <property type="entry name" value="GGDEF_dom"/>
</dbReference>
<dbReference type="EMBL" id="AAOW01000034">
    <property type="protein sequence ID" value="EAR59746.1"/>
    <property type="molecule type" value="Genomic_DNA"/>
</dbReference>
<dbReference type="Pfam" id="PF13675">
    <property type="entry name" value="PilJ"/>
    <property type="match status" value="1"/>
</dbReference>
<dbReference type="Pfam" id="PF00990">
    <property type="entry name" value="GGDEF"/>
    <property type="match status" value="1"/>
</dbReference>
<evidence type="ECO:0000313" key="8">
    <source>
        <dbReference type="EMBL" id="EAR59746.1"/>
    </source>
</evidence>
<proteinExistence type="predicted"/>
<reference evidence="8 9" key="1">
    <citation type="submission" date="2006-02" db="EMBL/GenBank/DDBJ databases">
        <authorList>
            <person name="Pinhassi J."/>
            <person name="Pedros-Alio C."/>
            <person name="Ferriera S."/>
            <person name="Johnson J."/>
            <person name="Kravitz S."/>
            <person name="Halpern A."/>
            <person name="Remington K."/>
            <person name="Beeson K."/>
            <person name="Tran B."/>
            <person name="Rogers Y.-H."/>
            <person name="Friedman R."/>
            <person name="Venter J.C."/>
        </authorList>
    </citation>
    <scope>NUCLEOTIDE SEQUENCE [LARGE SCALE GENOMIC DNA]</scope>
    <source>
        <strain evidence="8 9">MED92</strain>
    </source>
</reference>
<keyword evidence="4 6" id="KW-1133">Transmembrane helix</keyword>
<dbReference type="GO" id="GO:0003824">
    <property type="term" value="F:catalytic activity"/>
    <property type="evidence" value="ECO:0007669"/>
    <property type="project" value="UniProtKB-ARBA"/>
</dbReference>
<evidence type="ECO:0000256" key="3">
    <source>
        <dbReference type="ARBA" id="ARBA00022692"/>
    </source>
</evidence>
<evidence type="ECO:0000259" key="7">
    <source>
        <dbReference type="PROSITE" id="PS50887"/>
    </source>
</evidence>
<dbReference type="AlphaFoldDB" id="A0A7U8C2S8"/>
<dbReference type="SUPFAM" id="SSF55785">
    <property type="entry name" value="PYP-like sensor domain (PAS domain)"/>
    <property type="match status" value="1"/>
</dbReference>
<evidence type="ECO:0000256" key="1">
    <source>
        <dbReference type="ARBA" id="ARBA00001946"/>
    </source>
</evidence>
<dbReference type="InterPro" id="IPR052163">
    <property type="entry name" value="DGC-Regulatory_Protein"/>
</dbReference>